<keyword evidence="7" id="KW-1185">Reference proteome</keyword>
<dbReference type="PANTHER" id="PTHR11528">
    <property type="entry name" value="HEAT SHOCK PROTEIN 90 FAMILY MEMBER"/>
    <property type="match status" value="1"/>
</dbReference>
<name>A0ABY6I162_9ARCH</name>
<dbReference type="Gene3D" id="3.30.565.10">
    <property type="entry name" value="Histidine kinase-like ATPase, C-terminal domain"/>
    <property type="match status" value="1"/>
</dbReference>
<dbReference type="Pfam" id="PF24391">
    <property type="entry name" value="HD-CE"/>
    <property type="match status" value="1"/>
</dbReference>
<sequence length="846" mass="99571">MILKDPFYIIEGCDIRALLAKICISHSKKASDLNNQKDYPYDIQIGHFQINSVFIGILLRLADILDFDRDRTPKIIWDTISISDTKSIKEWKKHLSVNGWSINSERVRYSCECDHPDYQKAVYELMEWIRIELVQCNILIQNFPADYSKYQFKIPLQVDNCRIFPKNDSYIYHDLVFEINKKKIIDLFLTDQLYKDPSLCIRELIQNSLDALEMRRLFFLSESGAIWEQGKIELKHYFDDDGNEILECEDNGIGMDENEILNYLVKIGQGYYQSYEFSKINHIFKKKGFEFNPIAQFGIGFLACFMIGNRIQITTRKSYGSNNAQIPLQVEIDGIINRIVIRKLSEDIEIGTKVKIFCKQKQLYYHPSLEIIKLCTTILRYVRGTNFWIYSECFIPEIAKKVSLPPGIKYHKTHLQKANIEQIKIIEQDFCEINSNLEGKVYETFLINGENNFVLENEEAKWIFDDKGPILVDSENEKKILYKFYDHNVLMQNKILCFDGILVAGSPDGYSYRGKAIFPPSTSSCIMNIKNSLKTQLTPRRFIDENAIISKNPRLQYIIECHNIAEGLIWEKIIRNATSRPKMLWKLVFIYGFDLKNIRKEILWEYLYIPALDDKNKLNWIKLKEIIIEGIENVSVSKGNHYVRFYSSKYKYDFPHKKEYYSVISNDPNNTLLWLIMGFMKLSYDVSGFIYRMTDDFDKKNIISISDSCYRSKTKLQMFFPRSIILFCSEWPIETDFRSSLANVSHQLIKKIQEIRYKENLTIGEKIVVSLVEFLTRTQVIKILKLNHPKLTVEFKEIGIQFKIFEESLSPEFKPPYKILTRECTVLEITQEHFYSWAELKNEEMV</sequence>
<evidence type="ECO:0000259" key="5">
    <source>
        <dbReference type="Pfam" id="PF24391"/>
    </source>
</evidence>
<dbReference type="InterPro" id="IPR036890">
    <property type="entry name" value="HATPase_C_sf"/>
</dbReference>
<comment type="similarity">
    <text evidence="1">Belongs to the heat shock protein 90 family.</text>
</comment>
<keyword evidence="4" id="KW-0143">Chaperone</keyword>
<accession>A0ABY6I162</accession>
<evidence type="ECO:0000256" key="4">
    <source>
        <dbReference type="ARBA" id="ARBA00023186"/>
    </source>
</evidence>
<organism evidence="6 7">
    <name type="scientific">Candidatus Lokiarchaeum ossiferum</name>
    <dbReference type="NCBI Taxonomy" id="2951803"/>
    <lineage>
        <taxon>Archaea</taxon>
        <taxon>Promethearchaeati</taxon>
        <taxon>Promethearchaeota</taxon>
        <taxon>Promethearchaeia</taxon>
        <taxon>Promethearchaeales</taxon>
        <taxon>Promethearchaeaceae</taxon>
        <taxon>Candidatus Lokiarchaeum</taxon>
    </lineage>
</organism>
<dbReference type="Pfam" id="PF13589">
    <property type="entry name" value="HATPase_c_3"/>
    <property type="match status" value="1"/>
</dbReference>
<dbReference type="InterPro" id="IPR020575">
    <property type="entry name" value="Hsp90_N"/>
</dbReference>
<dbReference type="InterPro" id="IPR056471">
    <property type="entry name" value="HD-CE"/>
</dbReference>
<keyword evidence="3" id="KW-0067">ATP-binding</keyword>
<protein>
    <submittedName>
        <fullName evidence="6">Chaperone protein HtpG</fullName>
    </submittedName>
</protein>
<dbReference type="PRINTS" id="PR00775">
    <property type="entry name" value="HEATSHOCK90"/>
</dbReference>
<keyword evidence="2" id="KW-0547">Nucleotide-binding</keyword>
<evidence type="ECO:0000313" key="6">
    <source>
        <dbReference type="EMBL" id="UYP48556.1"/>
    </source>
</evidence>
<evidence type="ECO:0000256" key="3">
    <source>
        <dbReference type="ARBA" id="ARBA00022840"/>
    </source>
</evidence>
<evidence type="ECO:0000313" key="7">
    <source>
        <dbReference type="Proteomes" id="UP001208689"/>
    </source>
</evidence>
<dbReference type="Proteomes" id="UP001208689">
    <property type="component" value="Chromosome"/>
</dbReference>
<feature type="domain" description="HD-CE" evidence="5">
    <location>
        <begin position="10"/>
        <end position="133"/>
    </location>
</feature>
<proteinExistence type="inferred from homology"/>
<evidence type="ECO:0000256" key="1">
    <source>
        <dbReference type="ARBA" id="ARBA00008239"/>
    </source>
</evidence>
<gene>
    <name evidence="6" type="ORF">NEF87_004841</name>
</gene>
<evidence type="ECO:0000256" key="2">
    <source>
        <dbReference type="ARBA" id="ARBA00022741"/>
    </source>
</evidence>
<reference evidence="6" key="1">
    <citation type="submission" date="2022-09" db="EMBL/GenBank/DDBJ databases">
        <title>Actin cytoskeleton and complex cell architecture in an #Asgard archaeon.</title>
        <authorList>
            <person name="Ponce Toledo R.I."/>
            <person name="Schleper C."/>
            <person name="Rodrigues Oliveira T."/>
            <person name="Wollweber F."/>
            <person name="Xu J."/>
            <person name="Rittmann S."/>
            <person name="Klingl A."/>
            <person name="Pilhofer M."/>
        </authorList>
    </citation>
    <scope>NUCLEOTIDE SEQUENCE</scope>
    <source>
        <strain evidence="6">B-35</strain>
    </source>
</reference>
<dbReference type="SUPFAM" id="SSF55874">
    <property type="entry name" value="ATPase domain of HSP90 chaperone/DNA topoisomerase II/histidine kinase"/>
    <property type="match status" value="1"/>
</dbReference>
<dbReference type="EMBL" id="CP104013">
    <property type="protein sequence ID" value="UYP48556.1"/>
    <property type="molecule type" value="Genomic_DNA"/>
</dbReference>
<dbReference type="InterPro" id="IPR001404">
    <property type="entry name" value="Hsp90_fam"/>
</dbReference>